<dbReference type="InterPro" id="IPR040632">
    <property type="entry name" value="Sulfotransfer_4"/>
</dbReference>
<dbReference type="Proteomes" id="UP001465668">
    <property type="component" value="Unassembled WGS sequence"/>
</dbReference>
<evidence type="ECO:0000313" key="2">
    <source>
        <dbReference type="Proteomes" id="UP001465668"/>
    </source>
</evidence>
<name>A0ABR2Y4E7_9PEZI</name>
<dbReference type="SUPFAM" id="SSF52540">
    <property type="entry name" value="P-loop containing nucleoside triphosphate hydrolases"/>
    <property type="match status" value="1"/>
</dbReference>
<comment type="caution">
    <text evidence="1">The sequence shown here is derived from an EMBL/GenBank/DDBJ whole genome shotgun (WGS) entry which is preliminary data.</text>
</comment>
<evidence type="ECO:0008006" key="3">
    <source>
        <dbReference type="Google" id="ProtNLM"/>
    </source>
</evidence>
<dbReference type="PANTHER" id="PTHR36978:SF4">
    <property type="entry name" value="P-LOOP CONTAINING NUCLEOSIDE TRIPHOSPHATE HYDROLASE PROTEIN"/>
    <property type="match status" value="1"/>
</dbReference>
<accession>A0ABR2Y4E7</accession>
<dbReference type="Pfam" id="PF17784">
    <property type="entry name" value="Sulfotransfer_4"/>
    <property type="match status" value="1"/>
</dbReference>
<dbReference type="Gene3D" id="3.40.50.300">
    <property type="entry name" value="P-loop containing nucleotide triphosphate hydrolases"/>
    <property type="match status" value="1"/>
</dbReference>
<dbReference type="InterPro" id="IPR027417">
    <property type="entry name" value="P-loop_NTPase"/>
</dbReference>
<protein>
    <recommendedName>
        <fullName evidence="3">P-loop containing nucleoside triphosphate hydrolase protein</fullName>
    </recommendedName>
</protein>
<evidence type="ECO:0000313" key="1">
    <source>
        <dbReference type="EMBL" id="KAK9780960.1"/>
    </source>
</evidence>
<sequence>MPPIIDTLPVPDHVCEKKLIVTAKSRTGTFSLYQALKMLGFRPYHMYEVVQGGPKHMAILEDAVKAKYFGIGKPYGKAEFDKWFAEYDAIIEVTPVLLDDLVACYPDAQFMHMERDVEAWYHSMDNTGGPMFAACDKFPLKQMRLIDNFVDKFCSLHLTLESFWTEGKPWPEGKDVCVREYLNTNKRVRELIPADNLAIFKLENGFGWDEICPYLKKPIPETPYPRGNAPAEFKKLADEVLSPAFRRAALFVTTSVLVPVISAGLWCYTSSN</sequence>
<proteinExistence type="predicted"/>
<gene>
    <name evidence="1" type="ORF">SCAR479_02146</name>
</gene>
<organism evidence="1 2">
    <name type="scientific">Seiridium cardinale</name>
    <dbReference type="NCBI Taxonomy" id="138064"/>
    <lineage>
        <taxon>Eukaryota</taxon>
        <taxon>Fungi</taxon>
        <taxon>Dikarya</taxon>
        <taxon>Ascomycota</taxon>
        <taxon>Pezizomycotina</taxon>
        <taxon>Sordariomycetes</taxon>
        <taxon>Xylariomycetidae</taxon>
        <taxon>Amphisphaeriales</taxon>
        <taxon>Sporocadaceae</taxon>
        <taxon>Seiridium</taxon>
    </lineage>
</organism>
<dbReference type="EMBL" id="JARVKM010000005">
    <property type="protein sequence ID" value="KAK9780960.1"/>
    <property type="molecule type" value="Genomic_DNA"/>
</dbReference>
<dbReference type="PANTHER" id="PTHR36978">
    <property type="entry name" value="P-LOOP CONTAINING NUCLEOTIDE TRIPHOSPHATE HYDROLASE"/>
    <property type="match status" value="1"/>
</dbReference>
<keyword evidence="2" id="KW-1185">Reference proteome</keyword>
<reference evidence="1 2" key="1">
    <citation type="submission" date="2024-02" db="EMBL/GenBank/DDBJ databases">
        <title>First draft genome assembly of two strains of Seiridium cardinale.</title>
        <authorList>
            <person name="Emiliani G."/>
            <person name="Scali E."/>
        </authorList>
    </citation>
    <scope>NUCLEOTIDE SEQUENCE [LARGE SCALE GENOMIC DNA]</scope>
    <source>
        <strain evidence="1 2">BM-138-000479</strain>
    </source>
</reference>